<dbReference type="Gene3D" id="3.30.200.20">
    <property type="entry name" value="Phosphorylase Kinase, domain 1"/>
    <property type="match status" value="1"/>
</dbReference>
<evidence type="ECO:0000313" key="23">
    <source>
        <dbReference type="EnsemblMetazoa" id="XP_030836752"/>
    </source>
</evidence>
<evidence type="ECO:0000256" key="17">
    <source>
        <dbReference type="ARBA" id="ARBA00079902"/>
    </source>
</evidence>
<keyword evidence="9 19" id="KW-0547">Nucleotide-binding</keyword>
<dbReference type="CDD" id="cd16109">
    <property type="entry name" value="DCX1"/>
    <property type="match status" value="1"/>
</dbReference>
<dbReference type="PANTHER" id="PTHR24347">
    <property type="entry name" value="SERINE/THREONINE-PROTEIN KINASE"/>
    <property type="match status" value="1"/>
</dbReference>
<evidence type="ECO:0000256" key="2">
    <source>
        <dbReference type="ARBA" id="ARBA00005354"/>
    </source>
</evidence>
<dbReference type="FunFam" id="1.10.510.10:FF:000066">
    <property type="entry name" value="Serine/threonine-protein kinase DCLK1 isoform 2"/>
    <property type="match status" value="1"/>
</dbReference>
<dbReference type="GO" id="GO:0007417">
    <property type="term" value="P:central nervous system development"/>
    <property type="evidence" value="ECO:0007669"/>
    <property type="project" value="UniProtKB-ARBA"/>
</dbReference>
<dbReference type="SUPFAM" id="SSF56112">
    <property type="entry name" value="Protein kinase-like (PK-like)"/>
    <property type="match status" value="1"/>
</dbReference>
<evidence type="ECO:0000256" key="1">
    <source>
        <dbReference type="ARBA" id="ARBA00004245"/>
    </source>
</evidence>
<dbReference type="Proteomes" id="UP000007110">
    <property type="component" value="Unassembled WGS sequence"/>
</dbReference>
<dbReference type="SMART" id="SM00220">
    <property type="entry name" value="S_TKc"/>
    <property type="match status" value="1"/>
</dbReference>
<feature type="domain" description="Doublecortin" evidence="22">
    <location>
        <begin position="186"/>
        <end position="269"/>
    </location>
</feature>
<dbReference type="FunFam" id="3.10.20.230:FF:000002">
    <property type="entry name" value="serine/threonine-protein kinase DCLK2 isoform X1"/>
    <property type="match status" value="1"/>
</dbReference>
<dbReference type="KEGG" id="spu:115918032"/>
<keyword evidence="7" id="KW-0808">Transferase</keyword>
<feature type="compositionally biased region" description="Polar residues" evidence="20">
    <location>
        <begin position="359"/>
        <end position="370"/>
    </location>
</feature>
<dbReference type="GO" id="GO:0004674">
    <property type="term" value="F:protein serine/threonine kinase activity"/>
    <property type="evidence" value="ECO:0000318"/>
    <property type="project" value="GO_Central"/>
</dbReference>
<comment type="catalytic activity">
    <reaction evidence="13">
        <text>L-threonyl-[protein] + ATP = O-phospho-L-threonyl-[protein] + ADP + H(+)</text>
        <dbReference type="Rhea" id="RHEA:46608"/>
        <dbReference type="Rhea" id="RHEA-COMP:11060"/>
        <dbReference type="Rhea" id="RHEA-COMP:11605"/>
        <dbReference type="ChEBI" id="CHEBI:15378"/>
        <dbReference type="ChEBI" id="CHEBI:30013"/>
        <dbReference type="ChEBI" id="CHEBI:30616"/>
        <dbReference type="ChEBI" id="CHEBI:61977"/>
        <dbReference type="ChEBI" id="CHEBI:456216"/>
        <dbReference type="EC" id="2.7.11.1"/>
    </reaction>
</comment>
<proteinExistence type="inferred from homology"/>
<evidence type="ECO:0000256" key="16">
    <source>
        <dbReference type="ARBA" id="ARBA00079695"/>
    </source>
</evidence>
<evidence type="ECO:0000256" key="4">
    <source>
        <dbReference type="ARBA" id="ARBA00022490"/>
    </source>
</evidence>
<dbReference type="InterPro" id="IPR036572">
    <property type="entry name" value="Doublecortin_dom_sf"/>
</dbReference>
<dbReference type="AlphaFoldDB" id="A0A7M7NHY0"/>
<keyword evidence="4" id="KW-0963">Cytoplasm</keyword>
<dbReference type="PROSITE" id="PS50011">
    <property type="entry name" value="PROTEIN_KINASE_DOM"/>
    <property type="match status" value="1"/>
</dbReference>
<comment type="subcellular location">
    <subcellularLocation>
        <location evidence="1">Cytoplasm</location>
        <location evidence="1">Cytoskeleton</location>
    </subcellularLocation>
</comment>
<evidence type="ECO:0000256" key="9">
    <source>
        <dbReference type="ARBA" id="ARBA00022741"/>
    </source>
</evidence>
<dbReference type="Pfam" id="PF00069">
    <property type="entry name" value="Pkinase"/>
    <property type="match status" value="1"/>
</dbReference>
<evidence type="ECO:0000256" key="13">
    <source>
        <dbReference type="ARBA" id="ARBA00047899"/>
    </source>
</evidence>
<evidence type="ECO:0000256" key="5">
    <source>
        <dbReference type="ARBA" id="ARBA00022527"/>
    </source>
</evidence>
<protein>
    <recommendedName>
        <fullName evidence="15">Serine/threonine-protein kinase DCLK2</fullName>
        <ecNumber evidence="3">2.7.11.1</ecNumber>
    </recommendedName>
    <alternativeName>
        <fullName evidence="18">CaMK-like CREB regulatory kinase 2</fullName>
    </alternativeName>
    <alternativeName>
        <fullName evidence="16">Doublecortin-like and CAM kinase-like 2</fullName>
    </alternativeName>
    <alternativeName>
        <fullName evidence="17">Doublecortin-like kinase 2</fullName>
    </alternativeName>
</protein>
<feature type="region of interest" description="Disordered" evidence="20">
    <location>
        <begin position="303"/>
        <end position="390"/>
    </location>
</feature>
<name>A0A7M7NHY0_STRPU</name>
<dbReference type="CDD" id="cd17069">
    <property type="entry name" value="DCX2"/>
    <property type="match status" value="1"/>
</dbReference>
<dbReference type="Pfam" id="PF03607">
    <property type="entry name" value="DCX"/>
    <property type="match status" value="2"/>
</dbReference>
<dbReference type="InterPro" id="IPR000719">
    <property type="entry name" value="Prot_kinase_dom"/>
</dbReference>
<evidence type="ECO:0000256" key="18">
    <source>
        <dbReference type="ARBA" id="ARBA00080759"/>
    </source>
</evidence>
<evidence type="ECO:0000256" key="15">
    <source>
        <dbReference type="ARBA" id="ARBA00070436"/>
    </source>
</evidence>
<feature type="domain" description="Doublecortin" evidence="22">
    <location>
        <begin position="57"/>
        <end position="143"/>
    </location>
</feature>
<sequence>MAYSSPTLAEFQEHFRSSTERSRLRSARNGIPSPAHSAHGVLIRTSLQKRTTDKKAKKVCFYRNGDRFFKGIVYAVSPERFRTFEALLEDLTRTLSDKAHLPQGVRHVFTIDGTRKVTSLSMLRQEESYVCSSQDVFKRMEYSRTNDPAWKVGSPSARKDGRDSNTPLPRTTDGFIDDGRDFIKPRLVTVIKSGAKPRKAVRILLNKKTAHSFEQVLTDITEAIKLDSGAVRKLYTLDGRQIHSLQGFFKDDDVFIAYGQERFCHDDFELAMDDLKNVAPYRKVVRKDRAMLKSPSLQRKLYSLPKTVPVNGSPTATRRSPLANPPSPAQPRRGSIKTLAEQRKNSAGSVRSKSKELIRTNSGKLKNGSVSLDIEYGEPNGGSPVPSPRSNIPVALEEKYVIGRIIGDGNFAVVKECKNRSTNEKFALKIINKRRCKGKEKMIENEVSILRQMKHPNIILLVEDFDCPTHLYLVMELVKGGDLFNAISTTTKYTERDASCMVHNLFSALYYLHSMSIVHRDIKAENLLVCEHEDGTKSLKLGDFGLATVVTEPLFTVCGTPTYVAPEIIMETGYMLKVDIWAAGVITYILLCGFPPFRSQANNQEELFDKIVACDFSFDSPYWDEISISAKDLISGMLEGDVEKRFSAVDVMDHPWVQDDNAINRDVPIDVSHELSVNFELKGKESSSAAGIAVITATALDKDSKYFQGRRPREGAEGAEDIPRQDELAF</sequence>
<organism evidence="23 24">
    <name type="scientific">Strongylocentrotus purpuratus</name>
    <name type="common">Purple sea urchin</name>
    <dbReference type="NCBI Taxonomy" id="7668"/>
    <lineage>
        <taxon>Eukaryota</taxon>
        <taxon>Metazoa</taxon>
        <taxon>Echinodermata</taxon>
        <taxon>Eleutherozoa</taxon>
        <taxon>Echinozoa</taxon>
        <taxon>Echinoidea</taxon>
        <taxon>Euechinoidea</taxon>
        <taxon>Echinacea</taxon>
        <taxon>Camarodonta</taxon>
        <taxon>Echinidea</taxon>
        <taxon>Strongylocentrotidae</taxon>
        <taxon>Strongylocentrotus</taxon>
    </lineage>
</organism>
<dbReference type="GO" id="GO:0035556">
    <property type="term" value="P:intracellular signal transduction"/>
    <property type="evidence" value="ECO:0007669"/>
    <property type="project" value="InterPro"/>
</dbReference>
<dbReference type="CDD" id="cd14095">
    <property type="entry name" value="STKc_DCKL"/>
    <property type="match status" value="1"/>
</dbReference>
<dbReference type="InterPro" id="IPR003533">
    <property type="entry name" value="Doublecortin_dom"/>
</dbReference>
<evidence type="ECO:0000256" key="3">
    <source>
        <dbReference type="ARBA" id="ARBA00012513"/>
    </source>
</evidence>
<keyword evidence="11 19" id="KW-0067">ATP-binding</keyword>
<evidence type="ECO:0000256" key="19">
    <source>
        <dbReference type="PROSITE-ProRule" id="PRU10141"/>
    </source>
</evidence>
<evidence type="ECO:0000259" key="21">
    <source>
        <dbReference type="PROSITE" id="PS50011"/>
    </source>
</evidence>
<dbReference type="GeneID" id="115918032"/>
<feature type="region of interest" description="Disordered" evidence="20">
    <location>
        <begin position="148"/>
        <end position="171"/>
    </location>
</feature>
<dbReference type="RefSeq" id="XP_030836752.1">
    <property type="nucleotide sequence ID" value="XM_030980892.1"/>
</dbReference>
<keyword evidence="10" id="KW-0418">Kinase</keyword>
<dbReference type="PROSITE" id="PS00107">
    <property type="entry name" value="PROTEIN_KINASE_ATP"/>
    <property type="match status" value="1"/>
</dbReference>
<dbReference type="EnsemblMetazoa" id="XM_030980892">
    <property type="protein sequence ID" value="XP_030836752"/>
    <property type="gene ID" value="LOC115918032"/>
</dbReference>
<evidence type="ECO:0000256" key="8">
    <source>
        <dbReference type="ARBA" id="ARBA00022737"/>
    </source>
</evidence>
<dbReference type="InterPro" id="IPR008271">
    <property type="entry name" value="Ser/Thr_kinase_AS"/>
</dbReference>
<evidence type="ECO:0000256" key="20">
    <source>
        <dbReference type="SAM" id="MobiDB-lite"/>
    </source>
</evidence>
<dbReference type="EC" id="2.7.11.1" evidence="3"/>
<dbReference type="SMART" id="SM00537">
    <property type="entry name" value="DCX"/>
    <property type="match status" value="2"/>
</dbReference>
<evidence type="ECO:0000256" key="12">
    <source>
        <dbReference type="ARBA" id="ARBA00023212"/>
    </source>
</evidence>
<comment type="catalytic activity">
    <reaction evidence="14">
        <text>L-seryl-[protein] + ATP = O-phospho-L-seryl-[protein] + ADP + H(+)</text>
        <dbReference type="Rhea" id="RHEA:17989"/>
        <dbReference type="Rhea" id="RHEA-COMP:9863"/>
        <dbReference type="Rhea" id="RHEA-COMP:11604"/>
        <dbReference type="ChEBI" id="CHEBI:15378"/>
        <dbReference type="ChEBI" id="CHEBI:29999"/>
        <dbReference type="ChEBI" id="CHEBI:30616"/>
        <dbReference type="ChEBI" id="CHEBI:83421"/>
        <dbReference type="ChEBI" id="CHEBI:456216"/>
        <dbReference type="EC" id="2.7.11.1"/>
    </reaction>
</comment>
<dbReference type="GO" id="GO:0005856">
    <property type="term" value="C:cytoskeleton"/>
    <property type="evidence" value="ECO:0007669"/>
    <property type="project" value="UniProtKB-SubCell"/>
</dbReference>
<keyword evidence="5" id="KW-0723">Serine/threonine-protein kinase</keyword>
<feature type="binding site" evidence="19">
    <location>
        <position position="429"/>
    </location>
    <ligand>
        <name>ATP</name>
        <dbReference type="ChEBI" id="CHEBI:30616"/>
    </ligand>
</feature>
<reference evidence="23" key="2">
    <citation type="submission" date="2021-01" db="UniProtKB">
        <authorList>
            <consortium name="EnsemblMetazoa"/>
        </authorList>
    </citation>
    <scope>IDENTIFICATION</scope>
</reference>
<dbReference type="GO" id="GO:0005737">
    <property type="term" value="C:cytoplasm"/>
    <property type="evidence" value="ECO:0000318"/>
    <property type="project" value="GO_Central"/>
</dbReference>
<dbReference type="PROSITE" id="PS00108">
    <property type="entry name" value="PROTEIN_KINASE_ST"/>
    <property type="match status" value="1"/>
</dbReference>
<dbReference type="InterPro" id="IPR011009">
    <property type="entry name" value="Kinase-like_dom_sf"/>
</dbReference>
<dbReference type="OrthoDB" id="1738954at2759"/>
<evidence type="ECO:0000256" key="11">
    <source>
        <dbReference type="ARBA" id="ARBA00022840"/>
    </source>
</evidence>
<dbReference type="SUPFAM" id="SSF89837">
    <property type="entry name" value="Doublecortin (DC)"/>
    <property type="match status" value="2"/>
</dbReference>
<dbReference type="OMA" id="CWEFEGS"/>
<dbReference type="FunFam" id="3.30.200.20:FF:000042">
    <property type="entry name" value="Aurora kinase A"/>
    <property type="match status" value="1"/>
</dbReference>
<dbReference type="InterPro" id="IPR017441">
    <property type="entry name" value="Protein_kinase_ATP_BS"/>
</dbReference>
<dbReference type="GO" id="GO:0005524">
    <property type="term" value="F:ATP binding"/>
    <property type="evidence" value="ECO:0007669"/>
    <property type="project" value="UniProtKB-UniRule"/>
</dbReference>
<evidence type="ECO:0000313" key="24">
    <source>
        <dbReference type="Proteomes" id="UP000007110"/>
    </source>
</evidence>
<evidence type="ECO:0000256" key="14">
    <source>
        <dbReference type="ARBA" id="ARBA00048679"/>
    </source>
</evidence>
<evidence type="ECO:0000256" key="6">
    <source>
        <dbReference type="ARBA" id="ARBA00022553"/>
    </source>
</evidence>
<dbReference type="GO" id="GO:0034504">
    <property type="term" value="P:protein localization to nucleus"/>
    <property type="evidence" value="ECO:0000318"/>
    <property type="project" value="GO_Central"/>
</dbReference>
<dbReference type="InParanoid" id="A0A7M7NHY0"/>
<keyword evidence="6" id="KW-0597">Phosphoprotein</keyword>
<feature type="region of interest" description="Disordered" evidence="20">
    <location>
        <begin position="706"/>
        <end position="730"/>
    </location>
</feature>
<comment type="similarity">
    <text evidence="2">Belongs to the protein kinase superfamily. CAMK Ser/Thr protein kinase family. CaMK subfamily.</text>
</comment>
<dbReference type="Gene3D" id="1.10.510.10">
    <property type="entry name" value="Transferase(Phosphotransferase) domain 1"/>
    <property type="match status" value="1"/>
</dbReference>
<feature type="domain" description="Protein kinase" evidence="21">
    <location>
        <begin position="400"/>
        <end position="657"/>
    </location>
</feature>
<accession>A0A7M7NHY0</accession>
<dbReference type="FunCoup" id="A0A7M7NHY0">
    <property type="interactions" value="893"/>
</dbReference>
<evidence type="ECO:0000256" key="10">
    <source>
        <dbReference type="ARBA" id="ARBA00022777"/>
    </source>
</evidence>
<keyword evidence="8" id="KW-0677">Repeat</keyword>
<keyword evidence="12" id="KW-0206">Cytoskeleton</keyword>
<evidence type="ECO:0000259" key="22">
    <source>
        <dbReference type="PROSITE" id="PS50309"/>
    </source>
</evidence>
<reference evidence="24" key="1">
    <citation type="submission" date="2015-02" db="EMBL/GenBank/DDBJ databases">
        <title>Genome sequencing for Strongylocentrotus purpuratus.</title>
        <authorList>
            <person name="Murali S."/>
            <person name="Liu Y."/>
            <person name="Vee V."/>
            <person name="English A."/>
            <person name="Wang M."/>
            <person name="Skinner E."/>
            <person name="Han Y."/>
            <person name="Muzny D.M."/>
            <person name="Worley K.C."/>
            <person name="Gibbs R.A."/>
        </authorList>
    </citation>
    <scope>NUCLEOTIDE SEQUENCE</scope>
</reference>
<dbReference type="FunFam" id="3.10.20.230:FF:000001">
    <property type="entry name" value="serine/threonine-protein kinase DCLK1 isoform X1"/>
    <property type="match status" value="1"/>
</dbReference>
<dbReference type="PROSITE" id="PS50309">
    <property type="entry name" value="DC"/>
    <property type="match status" value="2"/>
</dbReference>
<dbReference type="Gene3D" id="3.10.20.230">
    <property type="entry name" value="Doublecortin domain"/>
    <property type="match status" value="2"/>
</dbReference>
<keyword evidence="24" id="KW-1185">Reference proteome</keyword>
<evidence type="ECO:0000256" key="7">
    <source>
        <dbReference type="ARBA" id="ARBA00022679"/>
    </source>
</evidence>